<dbReference type="RefSeq" id="WP_133869186.1">
    <property type="nucleotide sequence ID" value="NZ_SOAU01000001.1"/>
</dbReference>
<dbReference type="EC" id="2.1.1.193" evidence="3 12"/>
<protein>
    <recommendedName>
        <fullName evidence="4 12">Ribosomal RNA small subunit methyltransferase E</fullName>
        <ecNumber evidence="3 12">2.1.1.193</ecNumber>
    </recommendedName>
</protein>
<evidence type="ECO:0000256" key="12">
    <source>
        <dbReference type="PIRNR" id="PIRNR015601"/>
    </source>
</evidence>
<keyword evidence="16" id="KW-1185">Reference proteome</keyword>
<feature type="domain" description="Ribosomal RNA small subunit methyltransferase E PUA-like" evidence="14">
    <location>
        <begin position="26"/>
        <end position="59"/>
    </location>
</feature>
<evidence type="ECO:0000256" key="11">
    <source>
        <dbReference type="ARBA" id="ARBA00047944"/>
    </source>
</evidence>
<comment type="similarity">
    <text evidence="2 12">Belongs to the RNA methyltransferase RsmE family.</text>
</comment>
<dbReference type="InterPro" id="IPR046887">
    <property type="entry name" value="RsmE_PUA-like"/>
</dbReference>
<dbReference type="Gene3D" id="3.40.1280.10">
    <property type="match status" value="1"/>
</dbReference>
<dbReference type="InterPro" id="IPR006700">
    <property type="entry name" value="RsmE"/>
</dbReference>
<dbReference type="InterPro" id="IPR015947">
    <property type="entry name" value="PUA-like_sf"/>
</dbReference>
<dbReference type="Pfam" id="PF20260">
    <property type="entry name" value="PUA_4"/>
    <property type="match status" value="1"/>
</dbReference>
<evidence type="ECO:0000256" key="1">
    <source>
        <dbReference type="ARBA" id="ARBA00004496"/>
    </source>
</evidence>
<dbReference type="CDD" id="cd18084">
    <property type="entry name" value="RsmE-like"/>
    <property type="match status" value="1"/>
</dbReference>
<feature type="domain" description="Ribosomal RNA small subunit methyltransferase E methyltransferase" evidence="13">
    <location>
        <begin position="81"/>
        <end position="221"/>
    </location>
</feature>
<evidence type="ECO:0000256" key="10">
    <source>
        <dbReference type="ARBA" id="ARBA00025699"/>
    </source>
</evidence>
<reference evidence="15 16" key="1">
    <citation type="submission" date="2019-03" db="EMBL/GenBank/DDBJ databases">
        <title>Sequencing the genomes of 1000 actinobacteria strains.</title>
        <authorList>
            <person name="Klenk H.-P."/>
        </authorList>
    </citation>
    <scope>NUCLEOTIDE SEQUENCE [LARGE SCALE GENOMIC DNA]</scope>
    <source>
        <strain evidence="15 16">DSM 18936</strain>
    </source>
</reference>
<comment type="caution">
    <text evidence="15">The sequence shown here is derived from an EMBL/GenBank/DDBJ whole genome shotgun (WGS) entry which is preliminary data.</text>
</comment>
<comment type="catalytic activity">
    <reaction evidence="11 12">
        <text>uridine(1498) in 16S rRNA + S-adenosyl-L-methionine = N(3)-methyluridine(1498) in 16S rRNA + S-adenosyl-L-homocysteine + H(+)</text>
        <dbReference type="Rhea" id="RHEA:42920"/>
        <dbReference type="Rhea" id="RHEA-COMP:10283"/>
        <dbReference type="Rhea" id="RHEA-COMP:10284"/>
        <dbReference type="ChEBI" id="CHEBI:15378"/>
        <dbReference type="ChEBI" id="CHEBI:57856"/>
        <dbReference type="ChEBI" id="CHEBI:59789"/>
        <dbReference type="ChEBI" id="CHEBI:65315"/>
        <dbReference type="ChEBI" id="CHEBI:74502"/>
        <dbReference type="EC" id="2.1.1.193"/>
    </reaction>
</comment>
<gene>
    <name evidence="15" type="ORF">BDK89_2448</name>
</gene>
<accession>A0A4R7I1U8</accession>
<keyword evidence="8 12" id="KW-0808">Transferase</keyword>
<evidence type="ECO:0000256" key="5">
    <source>
        <dbReference type="ARBA" id="ARBA00022490"/>
    </source>
</evidence>
<evidence type="ECO:0000259" key="13">
    <source>
        <dbReference type="Pfam" id="PF04452"/>
    </source>
</evidence>
<evidence type="ECO:0000313" key="15">
    <source>
        <dbReference type="EMBL" id="TDT16849.1"/>
    </source>
</evidence>
<dbReference type="PANTHER" id="PTHR30027:SF3">
    <property type="entry name" value="16S RRNA (URACIL(1498)-N(3))-METHYLTRANSFERASE"/>
    <property type="match status" value="1"/>
</dbReference>
<dbReference type="GO" id="GO:0070042">
    <property type="term" value="F:rRNA (uridine-N3-)-methyltransferase activity"/>
    <property type="evidence" value="ECO:0007669"/>
    <property type="project" value="TreeGrafter"/>
</dbReference>
<dbReference type="Proteomes" id="UP000294558">
    <property type="component" value="Unassembled WGS sequence"/>
</dbReference>
<dbReference type="PIRSF" id="PIRSF015601">
    <property type="entry name" value="MTase_slr0722"/>
    <property type="match status" value="1"/>
</dbReference>
<evidence type="ECO:0000256" key="4">
    <source>
        <dbReference type="ARBA" id="ARBA00013673"/>
    </source>
</evidence>
<comment type="subcellular location">
    <subcellularLocation>
        <location evidence="1 12">Cytoplasm</location>
    </subcellularLocation>
</comment>
<dbReference type="AlphaFoldDB" id="A0A4R7I1U8"/>
<evidence type="ECO:0000256" key="3">
    <source>
        <dbReference type="ARBA" id="ARBA00012328"/>
    </source>
</evidence>
<dbReference type="PANTHER" id="PTHR30027">
    <property type="entry name" value="RIBOSOMAL RNA SMALL SUBUNIT METHYLTRANSFERASE E"/>
    <property type="match status" value="1"/>
</dbReference>
<dbReference type="GO" id="GO:0070475">
    <property type="term" value="P:rRNA base methylation"/>
    <property type="evidence" value="ECO:0007669"/>
    <property type="project" value="TreeGrafter"/>
</dbReference>
<keyword evidence="9 12" id="KW-0949">S-adenosyl-L-methionine</keyword>
<organism evidence="15 16">
    <name type="scientific">Ilumatobacter fluminis</name>
    <dbReference type="NCBI Taxonomy" id="467091"/>
    <lineage>
        <taxon>Bacteria</taxon>
        <taxon>Bacillati</taxon>
        <taxon>Actinomycetota</taxon>
        <taxon>Acidimicrobiia</taxon>
        <taxon>Acidimicrobiales</taxon>
        <taxon>Ilumatobacteraceae</taxon>
        <taxon>Ilumatobacter</taxon>
    </lineage>
</organism>
<dbReference type="SUPFAM" id="SSF88697">
    <property type="entry name" value="PUA domain-like"/>
    <property type="match status" value="1"/>
</dbReference>
<evidence type="ECO:0000313" key="16">
    <source>
        <dbReference type="Proteomes" id="UP000294558"/>
    </source>
</evidence>
<evidence type="ECO:0000256" key="9">
    <source>
        <dbReference type="ARBA" id="ARBA00022691"/>
    </source>
</evidence>
<dbReference type="OrthoDB" id="9808126at2"/>
<keyword evidence="6 12" id="KW-0698">rRNA processing</keyword>
<comment type="function">
    <text evidence="10 12">Specifically methylates the N3 position of the uracil ring of uridine 1498 (m3U1498) in 16S rRNA. Acts on the fully assembled 30S ribosomal subunit.</text>
</comment>
<dbReference type="InterPro" id="IPR029028">
    <property type="entry name" value="Alpha/beta_knot_MTases"/>
</dbReference>
<dbReference type="EMBL" id="SOAU01000001">
    <property type="protein sequence ID" value="TDT16849.1"/>
    <property type="molecule type" value="Genomic_DNA"/>
</dbReference>
<proteinExistence type="inferred from homology"/>
<evidence type="ECO:0000256" key="6">
    <source>
        <dbReference type="ARBA" id="ARBA00022552"/>
    </source>
</evidence>
<evidence type="ECO:0000256" key="2">
    <source>
        <dbReference type="ARBA" id="ARBA00005528"/>
    </source>
</evidence>
<dbReference type="SUPFAM" id="SSF75217">
    <property type="entry name" value="alpha/beta knot"/>
    <property type="match status" value="1"/>
</dbReference>
<sequence>MTPDERALLRDAAAHVLLDDIEMVTLDDDSAHHLFRVLRVRDGEIVTVTDGSGGWRVCRSAGGVLEPNGPVCRDERTTEPARIAVAVPKRDRPEWIVQKLTELGVDEITLLHADRSVVRWDPERADKHRRKLGKVMAEALQQSRGVWLPSLVGPVDASAVLNEFAVAEPGGRPITDRDRAVAIGPEGGWSEAELSAAADQVGLGATVLRVETAALAVASRLRLR</sequence>
<keyword evidence="5 12" id="KW-0963">Cytoplasm</keyword>
<dbReference type="GO" id="GO:0005737">
    <property type="term" value="C:cytoplasm"/>
    <property type="evidence" value="ECO:0007669"/>
    <property type="project" value="UniProtKB-SubCell"/>
</dbReference>
<dbReference type="InterPro" id="IPR046886">
    <property type="entry name" value="RsmE_MTase_dom"/>
</dbReference>
<evidence type="ECO:0000256" key="8">
    <source>
        <dbReference type="ARBA" id="ARBA00022679"/>
    </source>
</evidence>
<evidence type="ECO:0000259" key="14">
    <source>
        <dbReference type="Pfam" id="PF20260"/>
    </source>
</evidence>
<dbReference type="NCBIfam" id="TIGR00046">
    <property type="entry name" value="RsmE family RNA methyltransferase"/>
    <property type="match status" value="1"/>
</dbReference>
<evidence type="ECO:0000256" key="7">
    <source>
        <dbReference type="ARBA" id="ARBA00022603"/>
    </source>
</evidence>
<name>A0A4R7I1U8_9ACTN</name>
<keyword evidence="7 12" id="KW-0489">Methyltransferase</keyword>
<dbReference type="InterPro" id="IPR029026">
    <property type="entry name" value="tRNA_m1G_MTases_N"/>
</dbReference>
<dbReference type="Pfam" id="PF04452">
    <property type="entry name" value="Methyltrans_RNA"/>
    <property type="match status" value="1"/>
</dbReference>